<proteinExistence type="predicted"/>
<feature type="region of interest" description="Disordered" evidence="1">
    <location>
        <begin position="1"/>
        <end position="31"/>
    </location>
</feature>
<protein>
    <submittedName>
        <fullName evidence="2">Uncharacterized protein</fullName>
    </submittedName>
</protein>
<keyword evidence="3" id="KW-1185">Reference proteome</keyword>
<dbReference type="VEuPathDB" id="FungiDB:BO71DRAFT_202938"/>
<name>A0A319DE29_9EURO</name>
<accession>A0A319DE29</accession>
<dbReference type="EMBL" id="KZ825853">
    <property type="protein sequence ID" value="PYH95444.1"/>
    <property type="molecule type" value="Genomic_DNA"/>
</dbReference>
<organism evidence="2 3">
    <name type="scientific">Aspergillus ellipticus CBS 707.79</name>
    <dbReference type="NCBI Taxonomy" id="1448320"/>
    <lineage>
        <taxon>Eukaryota</taxon>
        <taxon>Fungi</taxon>
        <taxon>Dikarya</taxon>
        <taxon>Ascomycota</taxon>
        <taxon>Pezizomycotina</taxon>
        <taxon>Eurotiomycetes</taxon>
        <taxon>Eurotiomycetidae</taxon>
        <taxon>Eurotiales</taxon>
        <taxon>Aspergillaceae</taxon>
        <taxon>Aspergillus</taxon>
        <taxon>Aspergillus subgen. Circumdati</taxon>
    </lineage>
</organism>
<gene>
    <name evidence="2" type="ORF">BO71DRAFT_202938</name>
</gene>
<dbReference type="AlphaFoldDB" id="A0A319DE29"/>
<evidence type="ECO:0000256" key="1">
    <source>
        <dbReference type="SAM" id="MobiDB-lite"/>
    </source>
</evidence>
<dbReference type="Proteomes" id="UP000247810">
    <property type="component" value="Unassembled WGS sequence"/>
</dbReference>
<evidence type="ECO:0000313" key="3">
    <source>
        <dbReference type="Proteomes" id="UP000247810"/>
    </source>
</evidence>
<sequence length="127" mass="13542">MDLEYLPGTHELSDVDTTGVPARGVAGPPVSISSTTHLPVTLWQTTPVIHSSSPPTPSRSARHAAWGTSGRKNSPLSPTCRFPLVPSESHGLAVKSPALRHVSTGRSELPIVMRSFESLRGYRGHSV</sequence>
<evidence type="ECO:0000313" key="2">
    <source>
        <dbReference type="EMBL" id="PYH95444.1"/>
    </source>
</evidence>
<reference evidence="2 3" key="1">
    <citation type="submission" date="2018-02" db="EMBL/GenBank/DDBJ databases">
        <title>The genomes of Aspergillus section Nigri reveals drivers in fungal speciation.</title>
        <authorList>
            <consortium name="DOE Joint Genome Institute"/>
            <person name="Vesth T.C."/>
            <person name="Nybo J."/>
            <person name="Theobald S."/>
            <person name="Brandl J."/>
            <person name="Frisvad J.C."/>
            <person name="Nielsen K.F."/>
            <person name="Lyhne E.K."/>
            <person name="Kogle M.E."/>
            <person name="Kuo A."/>
            <person name="Riley R."/>
            <person name="Clum A."/>
            <person name="Nolan M."/>
            <person name="Lipzen A."/>
            <person name="Salamov A."/>
            <person name="Henrissat B."/>
            <person name="Wiebenga A."/>
            <person name="De vries R.P."/>
            <person name="Grigoriev I.V."/>
            <person name="Mortensen U.H."/>
            <person name="Andersen M.R."/>
            <person name="Baker S.E."/>
        </authorList>
    </citation>
    <scope>NUCLEOTIDE SEQUENCE [LARGE SCALE GENOMIC DNA]</scope>
    <source>
        <strain evidence="2 3">CBS 707.79</strain>
    </source>
</reference>
<feature type="region of interest" description="Disordered" evidence="1">
    <location>
        <begin position="47"/>
        <end position="82"/>
    </location>
</feature>